<organism evidence="1 2">
    <name type="scientific">Nocardia camponoti</name>
    <dbReference type="NCBI Taxonomy" id="1616106"/>
    <lineage>
        <taxon>Bacteria</taxon>
        <taxon>Bacillati</taxon>
        <taxon>Actinomycetota</taxon>
        <taxon>Actinomycetes</taxon>
        <taxon>Mycobacteriales</taxon>
        <taxon>Nocardiaceae</taxon>
        <taxon>Nocardia</taxon>
    </lineage>
</organism>
<keyword evidence="2" id="KW-1185">Reference proteome</keyword>
<protein>
    <submittedName>
        <fullName evidence="1">Lipase</fullName>
    </submittedName>
</protein>
<name>A0A917VD14_9NOCA</name>
<evidence type="ECO:0000313" key="2">
    <source>
        <dbReference type="Proteomes" id="UP000612956"/>
    </source>
</evidence>
<sequence>MRSGAALIVGCLVAAAVSGCGSDLPAQEAQLAAGAPRDFYSPASESIPGAHGTVIATQPVTGERAIPGARTFLTLYRSVDAKGAAVAASGTLAVPEGRAPVGGWPLIVFAPGTSGVADECAASRSNGASPSRDDQARWIAKGYAVARTDYQGLGTPGPHGYLIGGTEARAMADLAVAASAVDPSVGKRWVAMGHSQGGHAAMFAAQSGEEWAAGTQLLGAVALAPVSHLGEQVRLAKLTVNNPIGKVGTGNIALFVPLLVRGAQTVADVDPSKFLTDKAVALLSRADTGCVGALKDSWGGKSVRDVFTPGGDLSAFLRVLDDNDPSGVRLTVPTLILQGRDDMTVSLKSTDAMVAELQVRGQKVDYRKFDGVDHSEVLSATFADALSWTDTRFGIAR</sequence>
<dbReference type="PIRSF" id="PIRSF029171">
    <property type="entry name" value="Esterase_LipA"/>
    <property type="match status" value="1"/>
</dbReference>
<dbReference type="SUPFAM" id="SSF53474">
    <property type="entry name" value="alpha/beta-Hydrolases"/>
    <property type="match status" value="1"/>
</dbReference>
<dbReference type="PANTHER" id="PTHR34853">
    <property type="match status" value="1"/>
</dbReference>
<accession>A0A917VD14</accession>
<reference evidence="1" key="1">
    <citation type="journal article" date="2014" name="Int. J. Syst. Evol. Microbiol.">
        <title>Complete genome sequence of Corynebacterium casei LMG S-19264T (=DSM 44701T), isolated from a smear-ripened cheese.</title>
        <authorList>
            <consortium name="US DOE Joint Genome Institute (JGI-PGF)"/>
            <person name="Walter F."/>
            <person name="Albersmeier A."/>
            <person name="Kalinowski J."/>
            <person name="Ruckert C."/>
        </authorList>
    </citation>
    <scope>NUCLEOTIDE SEQUENCE</scope>
    <source>
        <strain evidence="1">CGMCC 4.7278</strain>
    </source>
</reference>
<dbReference type="PANTHER" id="PTHR34853:SF1">
    <property type="entry name" value="LIPASE 5"/>
    <property type="match status" value="1"/>
</dbReference>
<evidence type="ECO:0000313" key="1">
    <source>
        <dbReference type="EMBL" id="GGK64303.1"/>
    </source>
</evidence>
<dbReference type="GO" id="GO:0016042">
    <property type="term" value="P:lipid catabolic process"/>
    <property type="evidence" value="ECO:0007669"/>
    <property type="project" value="InterPro"/>
</dbReference>
<gene>
    <name evidence="1" type="ORF">GCM10011591_40750</name>
</gene>
<dbReference type="EMBL" id="BMMW01000004">
    <property type="protein sequence ID" value="GGK64303.1"/>
    <property type="molecule type" value="Genomic_DNA"/>
</dbReference>
<dbReference type="AlphaFoldDB" id="A0A917VD14"/>
<dbReference type="Proteomes" id="UP000612956">
    <property type="component" value="Unassembled WGS sequence"/>
</dbReference>
<dbReference type="GO" id="GO:0004806">
    <property type="term" value="F:triacylglycerol lipase activity"/>
    <property type="evidence" value="ECO:0007669"/>
    <property type="project" value="InterPro"/>
</dbReference>
<dbReference type="InterPro" id="IPR005152">
    <property type="entry name" value="Lipase_secreted"/>
</dbReference>
<dbReference type="PROSITE" id="PS51257">
    <property type="entry name" value="PROKAR_LIPOPROTEIN"/>
    <property type="match status" value="1"/>
</dbReference>
<comment type="caution">
    <text evidence="1">The sequence shown here is derived from an EMBL/GenBank/DDBJ whole genome shotgun (WGS) entry which is preliminary data.</text>
</comment>
<reference evidence="1" key="2">
    <citation type="submission" date="2020-09" db="EMBL/GenBank/DDBJ databases">
        <authorList>
            <person name="Sun Q."/>
            <person name="Zhou Y."/>
        </authorList>
    </citation>
    <scope>NUCLEOTIDE SEQUENCE</scope>
    <source>
        <strain evidence="1">CGMCC 4.7278</strain>
    </source>
</reference>
<dbReference type="RefSeq" id="WP_188830621.1">
    <property type="nucleotide sequence ID" value="NZ_BMMW01000004.1"/>
</dbReference>
<proteinExistence type="predicted"/>
<dbReference type="Pfam" id="PF03583">
    <property type="entry name" value="LIP"/>
    <property type="match status" value="1"/>
</dbReference>
<dbReference type="InterPro" id="IPR029058">
    <property type="entry name" value="AB_hydrolase_fold"/>
</dbReference>
<dbReference type="Gene3D" id="3.40.50.1820">
    <property type="entry name" value="alpha/beta hydrolase"/>
    <property type="match status" value="2"/>
</dbReference>